<evidence type="ECO:0000313" key="2">
    <source>
        <dbReference type="Proteomes" id="UP000265618"/>
    </source>
</evidence>
<accession>A0A9K3GI78</accession>
<proteinExistence type="predicted"/>
<sequence>MASTTPLSVSLATIKTIAEIPTAHVLAMPHPRVFIRVPSASDTRESRKDKEQKLLNTISRANILKRGLNSEFLALIKTMVGRVTANVSLNKRSGSSSEDRVHRVLVKYGVDRLLSDLLAHASGADEAVNITHALSQTLVVSPGRDREASGGQIDASCAWRRLVCVAMAKATMPTDDETETLTQEERDRKGEEVSHLVQAGIFVRFLGLLNDSIALKASTPTACAIVSAITALFARASVSGRMDSTLVEFTAGVTSVLGLSSTNPSDAFSHVARLLLNQATLPSGRMKRVRPTSIRKHLLARPSVPLSLMKGFLECVLGRQIILSKPLLKDHDTEEEDGHLSLTERTRQRANREREVEVRFYPDPHFACPQGLSAILSLLPHMAIADELAIENGSVKTSEFLVVSGEILTLGEANVYQPEFRIVGPTTEKVAGAAPGQAPVRQATHVVFPQRSQINQRAKGAKRPLPIDLLCQLPNVMHVLAEVGDCILVNRVALDPLAAESSASASDTGTATVAPPSQLLQSGLAARLAISMAARVYIHSLLTSNVSVPKNFAPKVLRKAKRFPGEPDICFAFRSTLGDRFPGFQARVFASILSFTKSVHFCNSAGSNASIAASVRSSAGSPDASTSLFPVSLLVHNNGYLLGSAPALAPLLPPLVLLRLAADALTTVSQSLSLSQSLAARQKKRDRAKVVKDTPTPRAIVELRTATICRQLVLQEPSLETLGAQADLLAGLVYNILVEAHEQADFAKQLGIQLMLRCVASECLSAGVSDSPLAQATRDRAALLFSCLRMRLCSGPDRLSQLEALVPPEVVARLSPNALPSPSSSVTGHEDKDFGVRLVSYLCAEPEMCKEILTNCELYVAPVRVRYQKRVAPIYKVVAANVERSGLPESTLFGPQPSETQLLASEDNKALEIQPLTREERNKLAHAAFDMLS</sequence>
<organism evidence="1 2">
    <name type="scientific">Kipferlia bialata</name>
    <dbReference type="NCBI Taxonomy" id="797122"/>
    <lineage>
        <taxon>Eukaryota</taxon>
        <taxon>Metamonada</taxon>
        <taxon>Carpediemonas-like organisms</taxon>
        <taxon>Kipferlia</taxon>
    </lineage>
</organism>
<reference evidence="1 2" key="1">
    <citation type="journal article" date="2018" name="PLoS ONE">
        <title>The draft genome of Kipferlia bialata reveals reductive genome evolution in fornicate parasites.</title>
        <authorList>
            <person name="Tanifuji G."/>
            <person name="Takabayashi S."/>
            <person name="Kume K."/>
            <person name="Takagi M."/>
            <person name="Nakayama T."/>
            <person name="Kamikawa R."/>
            <person name="Inagaki Y."/>
            <person name="Hashimoto T."/>
        </authorList>
    </citation>
    <scope>NUCLEOTIDE SEQUENCE [LARGE SCALE GENOMIC DNA]</scope>
    <source>
        <strain evidence="1">NY0173</strain>
    </source>
</reference>
<protein>
    <submittedName>
        <fullName evidence="1">Uncharacterized protein</fullName>
    </submittedName>
</protein>
<dbReference type="Proteomes" id="UP000265618">
    <property type="component" value="Unassembled WGS sequence"/>
</dbReference>
<comment type="caution">
    <text evidence="1">The sequence shown here is derived from an EMBL/GenBank/DDBJ whole genome shotgun (WGS) entry which is preliminary data.</text>
</comment>
<evidence type="ECO:0000313" key="1">
    <source>
        <dbReference type="EMBL" id="GIQ83111.1"/>
    </source>
</evidence>
<gene>
    <name evidence="1" type="ORF">KIPB_004375</name>
</gene>
<name>A0A9K3GI78_9EUKA</name>
<dbReference type="AlphaFoldDB" id="A0A9K3GI78"/>
<dbReference type="EMBL" id="BDIP01000929">
    <property type="protein sequence ID" value="GIQ83111.1"/>
    <property type="molecule type" value="Genomic_DNA"/>
</dbReference>
<keyword evidence="2" id="KW-1185">Reference proteome</keyword>